<gene>
    <name evidence="2" type="ORF">GCM10009654_14450</name>
</gene>
<sequence>MPEPLERPEKIVSPMRPVEPPGEDLAGGAGGVSIGVVEAMVFPVCVGERGLPWRRCTGWGGRPPARRSVRAGGVTRGP</sequence>
<accession>A0ABN1UMU5</accession>
<feature type="region of interest" description="Disordered" evidence="1">
    <location>
        <begin position="1"/>
        <end position="26"/>
    </location>
</feature>
<dbReference type="EMBL" id="BAAAKV010000009">
    <property type="protein sequence ID" value="GAA1159388.1"/>
    <property type="molecule type" value="Genomic_DNA"/>
</dbReference>
<dbReference type="Proteomes" id="UP001501371">
    <property type="component" value="Unassembled WGS sequence"/>
</dbReference>
<evidence type="ECO:0000313" key="3">
    <source>
        <dbReference type="Proteomes" id="UP001501371"/>
    </source>
</evidence>
<evidence type="ECO:0000256" key="1">
    <source>
        <dbReference type="SAM" id="MobiDB-lite"/>
    </source>
</evidence>
<evidence type="ECO:0000313" key="2">
    <source>
        <dbReference type="EMBL" id="GAA1159388.1"/>
    </source>
</evidence>
<feature type="compositionally biased region" description="Basic and acidic residues" evidence="1">
    <location>
        <begin position="1"/>
        <end position="10"/>
    </location>
</feature>
<organism evidence="2 3">
    <name type="scientific">Streptomyces hebeiensis</name>
    <dbReference type="NCBI Taxonomy" id="229486"/>
    <lineage>
        <taxon>Bacteria</taxon>
        <taxon>Bacillati</taxon>
        <taxon>Actinomycetota</taxon>
        <taxon>Actinomycetes</taxon>
        <taxon>Kitasatosporales</taxon>
        <taxon>Streptomycetaceae</taxon>
        <taxon>Streptomyces</taxon>
    </lineage>
</organism>
<protein>
    <submittedName>
        <fullName evidence="2">Uncharacterized protein</fullName>
    </submittedName>
</protein>
<name>A0ABN1UMU5_9ACTN</name>
<comment type="caution">
    <text evidence="2">The sequence shown here is derived from an EMBL/GenBank/DDBJ whole genome shotgun (WGS) entry which is preliminary data.</text>
</comment>
<proteinExistence type="predicted"/>
<reference evidence="2 3" key="1">
    <citation type="journal article" date="2019" name="Int. J. Syst. Evol. Microbiol.">
        <title>The Global Catalogue of Microorganisms (GCM) 10K type strain sequencing project: providing services to taxonomists for standard genome sequencing and annotation.</title>
        <authorList>
            <consortium name="The Broad Institute Genomics Platform"/>
            <consortium name="The Broad Institute Genome Sequencing Center for Infectious Disease"/>
            <person name="Wu L."/>
            <person name="Ma J."/>
        </authorList>
    </citation>
    <scope>NUCLEOTIDE SEQUENCE [LARGE SCALE GENOMIC DNA]</scope>
    <source>
        <strain evidence="2 3">JCM 12696</strain>
    </source>
</reference>
<keyword evidence="3" id="KW-1185">Reference proteome</keyword>